<dbReference type="OrthoDB" id="9801123at2"/>
<dbReference type="SMART" id="SM00342">
    <property type="entry name" value="HTH_ARAC"/>
    <property type="match status" value="1"/>
</dbReference>
<accession>A0A511WM92</accession>
<dbReference type="InterPro" id="IPR018062">
    <property type="entry name" value="HTH_AraC-typ_CS"/>
</dbReference>
<keyword evidence="2" id="KW-0238">DNA-binding</keyword>
<dbReference type="PROSITE" id="PS01124">
    <property type="entry name" value="HTH_ARAC_FAMILY_2"/>
    <property type="match status" value="1"/>
</dbReference>
<dbReference type="RefSeq" id="WP_146813003.1">
    <property type="nucleotide sequence ID" value="NZ_BJYD01000004.1"/>
</dbReference>
<dbReference type="Pfam" id="PF12833">
    <property type="entry name" value="HTH_18"/>
    <property type="match status" value="1"/>
</dbReference>
<proteinExistence type="predicted"/>
<evidence type="ECO:0000256" key="2">
    <source>
        <dbReference type="ARBA" id="ARBA00023125"/>
    </source>
</evidence>
<evidence type="ECO:0000256" key="1">
    <source>
        <dbReference type="ARBA" id="ARBA00023015"/>
    </source>
</evidence>
<dbReference type="SMART" id="SM00871">
    <property type="entry name" value="AraC_E_bind"/>
    <property type="match status" value="1"/>
</dbReference>
<evidence type="ECO:0000259" key="4">
    <source>
        <dbReference type="PROSITE" id="PS01124"/>
    </source>
</evidence>
<organism evidence="5 6">
    <name type="scientific">Halobacillus faecis</name>
    <dbReference type="NCBI Taxonomy" id="360184"/>
    <lineage>
        <taxon>Bacteria</taxon>
        <taxon>Bacillati</taxon>
        <taxon>Bacillota</taxon>
        <taxon>Bacilli</taxon>
        <taxon>Bacillales</taxon>
        <taxon>Bacillaceae</taxon>
        <taxon>Halobacillus</taxon>
    </lineage>
</organism>
<dbReference type="SUPFAM" id="SSF46689">
    <property type="entry name" value="Homeodomain-like"/>
    <property type="match status" value="2"/>
</dbReference>
<dbReference type="GO" id="GO:0043565">
    <property type="term" value="F:sequence-specific DNA binding"/>
    <property type="evidence" value="ECO:0007669"/>
    <property type="project" value="InterPro"/>
</dbReference>
<keyword evidence="6" id="KW-1185">Reference proteome</keyword>
<feature type="domain" description="HTH araC/xylS-type" evidence="4">
    <location>
        <begin position="8"/>
        <end position="106"/>
    </location>
</feature>
<dbReference type="InterPro" id="IPR009057">
    <property type="entry name" value="Homeodomain-like_sf"/>
</dbReference>
<reference evidence="5 6" key="1">
    <citation type="submission" date="2019-07" db="EMBL/GenBank/DDBJ databases">
        <title>Whole genome shotgun sequence of Halobacillus faecis NBRC 103569.</title>
        <authorList>
            <person name="Hosoyama A."/>
            <person name="Uohara A."/>
            <person name="Ohji S."/>
            <person name="Ichikawa N."/>
        </authorList>
    </citation>
    <scope>NUCLEOTIDE SEQUENCE [LARGE SCALE GENOMIC DNA]</scope>
    <source>
        <strain evidence="5 6">NBRC 103569</strain>
    </source>
</reference>
<dbReference type="PRINTS" id="PR00032">
    <property type="entry name" value="HTHARAC"/>
</dbReference>
<dbReference type="Pfam" id="PF06445">
    <property type="entry name" value="GyrI-like"/>
    <property type="match status" value="1"/>
</dbReference>
<dbReference type="GO" id="GO:0003700">
    <property type="term" value="F:DNA-binding transcription factor activity"/>
    <property type="evidence" value="ECO:0007669"/>
    <property type="project" value="InterPro"/>
</dbReference>
<keyword evidence="3" id="KW-0804">Transcription</keyword>
<evidence type="ECO:0000313" key="5">
    <source>
        <dbReference type="EMBL" id="GEN52250.1"/>
    </source>
</evidence>
<dbReference type="InterPro" id="IPR050959">
    <property type="entry name" value="MarA-like"/>
</dbReference>
<dbReference type="InterPro" id="IPR020449">
    <property type="entry name" value="Tscrpt_reg_AraC-type_HTH"/>
</dbReference>
<sequence length="287" mass="32947">MTWIQSMQKAIDFMEQHLLEDISMEEIAQVAHTSPFHFQRIFSLLTDTTVAEYMRRRRLTLAAQELRKGERKIIDVAYTYGYETPESFSRAFRKQHGISPREARSYRGKMTAYNRLVIQVNLKGADPMEYEVVEKDAFQIVGVKEQFCCVGEEENVKGIPEMWDRVNGDGTDLKLLKHNNGSVKGLLGVCEDKNEDKPNHIDYWIAVAHEGGEVEGLESLDVPKAKWAVFGVRGAMPHAMQETWKKIYSEWFPSSGYENAGGPELEVYHDGNPNSEDYYSEIWIPVK</sequence>
<dbReference type="AlphaFoldDB" id="A0A511WM92"/>
<dbReference type="Gene3D" id="1.10.10.60">
    <property type="entry name" value="Homeodomain-like"/>
    <property type="match status" value="2"/>
</dbReference>
<keyword evidence="1" id="KW-0805">Transcription regulation</keyword>
<protein>
    <submittedName>
        <fullName evidence="5">AraC family transcriptional regulator</fullName>
    </submittedName>
</protein>
<gene>
    <name evidence="5" type="ORF">HFA01_05120</name>
</gene>
<dbReference type="Gene3D" id="3.20.80.10">
    <property type="entry name" value="Regulatory factor, effector binding domain"/>
    <property type="match status" value="1"/>
</dbReference>
<dbReference type="InterPro" id="IPR018060">
    <property type="entry name" value="HTH_AraC"/>
</dbReference>
<name>A0A511WM92_9BACI</name>
<dbReference type="PANTHER" id="PTHR47504:SF5">
    <property type="entry name" value="RIGHT ORIGIN-BINDING PROTEIN"/>
    <property type="match status" value="1"/>
</dbReference>
<dbReference type="PANTHER" id="PTHR47504">
    <property type="entry name" value="RIGHT ORIGIN-BINDING PROTEIN"/>
    <property type="match status" value="1"/>
</dbReference>
<comment type="caution">
    <text evidence="5">The sequence shown here is derived from an EMBL/GenBank/DDBJ whole genome shotgun (WGS) entry which is preliminary data.</text>
</comment>
<dbReference type="InterPro" id="IPR011256">
    <property type="entry name" value="Reg_factor_effector_dom_sf"/>
</dbReference>
<dbReference type="PROSITE" id="PS00041">
    <property type="entry name" value="HTH_ARAC_FAMILY_1"/>
    <property type="match status" value="1"/>
</dbReference>
<dbReference type="EMBL" id="BJYD01000004">
    <property type="protein sequence ID" value="GEN52250.1"/>
    <property type="molecule type" value="Genomic_DNA"/>
</dbReference>
<dbReference type="InterPro" id="IPR029442">
    <property type="entry name" value="GyrI-like"/>
</dbReference>
<dbReference type="Proteomes" id="UP000321886">
    <property type="component" value="Unassembled WGS sequence"/>
</dbReference>
<evidence type="ECO:0000313" key="6">
    <source>
        <dbReference type="Proteomes" id="UP000321886"/>
    </source>
</evidence>
<dbReference type="InterPro" id="IPR010499">
    <property type="entry name" value="AraC_E-bd"/>
</dbReference>
<dbReference type="SUPFAM" id="SSF55136">
    <property type="entry name" value="Probable bacterial effector-binding domain"/>
    <property type="match status" value="1"/>
</dbReference>
<evidence type="ECO:0000256" key="3">
    <source>
        <dbReference type="ARBA" id="ARBA00023163"/>
    </source>
</evidence>